<organism evidence="3 4">
    <name type="scientific">Portibacter lacus</name>
    <dbReference type="NCBI Taxonomy" id="1099794"/>
    <lineage>
        <taxon>Bacteria</taxon>
        <taxon>Pseudomonadati</taxon>
        <taxon>Bacteroidota</taxon>
        <taxon>Saprospiria</taxon>
        <taxon>Saprospirales</taxon>
        <taxon>Haliscomenobacteraceae</taxon>
        <taxon>Portibacter</taxon>
    </lineage>
</organism>
<sequence length="480" mass="55292">MDSINQLLSNLLPDLNWKVINKHLFYSLENLSMQKVIILILVSLFYQLNLIAQMPVIFGEKERAAVVDEILEERFEVLLPELMKKHSIQMWVIISREYNEDPLLKTMLPSTWLSARRRTILVFYAPEGDLPLEKIAIARYDVGSLLKGSWDKNVNPDQWDALVQLIQEKNPRNIGLNISGDFGLSDGLVYTEYQQFMEALPQNLHEKVVSAEPLAVSWLETRSSKEIELYPTICRIGHEIIDEGLSEKVIHPGITATEDVVWWLRDKVRALGLDAWFHPTVSLQRADPENFDHLRTFSKRPERQIIQAGDLLHVDFGITYLRLSTDQQQHFYVLKTGETKVPEFLTKAFERSNRLQDILTSNFKEGRTGNEILRLSLEQANAEGLNPSIYTHPIGLHGHAAGPTIGMWDQQQGVPGRGDYPLFYNTAYSIELNTSTEIPEWNKIIRIMLEEDGYFDENGFHYIDGRQKEIFTIPRKSPSY</sequence>
<proteinExistence type="predicted"/>
<reference evidence="3" key="2">
    <citation type="submission" date="2023-01" db="EMBL/GenBank/DDBJ databases">
        <title>Draft genome sequence of Portibacter lacus strain NBRC 108769.</title>
        <authorList>
            <person name="Sun Q."/>
            <person name="Mori K."/>
        </authorList>
    </citation>
    <scope>NUCLEOTIDE SEQUENCE</scope>
    <source>
        <strain evidence="3">NBRC 108769</strain>
    </source>
</reference>
<dbReference type="EMBL" id="BSOH01000001">
    <property type="protein sequence ID" value="GLR15435.1"/>
    <property type="molecule type" value="Genomic_DNA"/>
</dbReference>
<protein>
    <submittedName>
        <fullName evidence="3">Xaa-Pro aminopeptidase</fullName>
    </submittedName>
</protein>
<name>A0AA37WDS7_9BACT</name>
<reference evidence="3" key="1">
    <citation type="journal article" date="2014" name="Int. J. Syst. Evol. Microbiol.">
        <title>Complete genome sequence of Corynebacterium casei LMG S-19264T (=DSM 44701T), isolated from a smear-ripened cheese.</title>
        <authorList>
            <consortium name="US DOE Joint Genome Institute (JGI-PGF)"/>
            <person name="Walter F."/>
            <person name="Albersmeier A."/>
            <person name="Kalinowski J."/>
            <person name="Ruckert C."/>
        </authorList>
    </citation>
    <scope>NUCLEOTIDE SEQUENCE</scope>
    <source>
        <strain evidence="3">NBRC 108769</strain>
    </source>
</reference>
<keyword evidence="3" id="KW-0645">Protease</keyword>
<dbReference type="GO" id="GO:0004177">
    <property type="term" value="F:aminopeptidase activity"/>
    <property type="evidence" value="ECO:0007669"/>
    <property type="project" value="UniProtKB-KW"/>
</dbReference>
<feature type="transmembrane region" description="Helical" evidence="1">
    <location>
        <begin position="36"/>
        <end position="58"/>
    </location>
</feature>
<evidence type="ECO:0000313" key="3">
    <source>
        <dbReference type="EMBL" id="GLR15435.1"/>
    </source>
</evidence>
<dbReference type="AlphaFoldDB" id="A0AA37WDS7"/>
<dbReference type="Proteomes" id="UP001156666">
    <property type="component" value="Unassembled WGS sequence"/>
</dbReference>
<accession>A0AA37WDS7</accession>
<keyword evidence="3" id="KW-0378">Hydrolase</keyword>
<dbReference type="InterPro" id="IPR000994">
    <property type="entry name" value="Pept_M24"/>
</dbReference>
<dbReference type="Gene3D" id="3.90.230.10">
    <property type="entry name" value="Creatinase/methionine aminopeptidase superfamily"/>
    <property type="match status" value="1"/>
</dbReference>
<comment type="caution">
    <text evidence="3">The sequence shown here is derived from an EMBL/GenBank/DDBJ whole genome shotgun (WGS) entry which is preliminary data.</text>
</comment>
<keyword evidence="1" id="KW-0472">Membrane</keyword>
<evidence type="ECO:0000313" key="4">
    <source>
        <dbReference type="Proteomes" id="UP001156666"/>
    </source>
</evidence>
<dbReference type="Pfam" id="PF00557">
    <property type="entry name" value="Peptidase_M24"/>
    <property type="match status" value="1"/>
</dbReference>
<evidence type="ECO:0000256" key="1">
    <source>
        <dbReference type="SAM" id="Phobius"/>
    </source>
</evidence>
<evidence type="ECO:0000259" key="2">
    <source>
        <dbReference type="Pfam" id="PF00557"/>
    </source>
</evidence>
<dbReference type="InterPro" id="IPR036005">
    <property type="entry name" value="Creatinase/aminopeptidase-like"/>
</dbReference>
<dbReference type="SUPFAM" id="SSF55920">
    <property type="entry name" value="Creatinase/aminopeptidase"/>
    <property type="match status" value="1"/>
</dbReference>
<gene>
    <name evidence="3" type="ORF">GCM10007940_00500</name>
</gene>
<keyword evidence="1" id="KW-0812">Transmembrane</keyword>
<keyword evidence="3" id="KW-0031">Aminopeptidase</keyword>
<feature type="domain" description="Peptidase M24" evidence="2">
    <location>
        <begin position="234"/>
        <end position="433"/>
    </location>
</feature>
<keyword evidence="1" id="KW-1133">Transmembrane helix</keyword>
<keyword evidence="4" id="KW-1185">Reference proteome</keyword>